<reference evidence="4" key="2">
    <citation type="submission" date="2017-02" db="EMBL/GenBank/DDBJ databases">
        <title>Sunflower complete genome.</title>
        <authorList>
            <person name="Langlade N."/>
            <person name="Munos S."/>
        </authorList>
    </citation>
    <scope>NUCLEOTIDE SEQUENCE [LARGE SCALE GENOMIC DNA]</scope>
    <source>
        <tissue evidence="4">Leaves</tissue>
    </source>
</reference>
<protein>
    <recommendedName>
        <fullName evidence="2">DUF7950 domain-containing protein</fullName>
    </recommendedName>
</protein>
<feature type="compositionally biased region" description="Basic and acidic residues" evidence="1">
    <location>
        <begin position="74"/>
        <end position="92"/>
    </location>
</feature>
<dbReference type="Pfam" id="PF25821">
    <property type="entry name" value="DUF7950"/>
    <property type="match status" value="1"/>
</dbReference>
<feature type="region of interest" description="Disordered" evidence="1">
    <location>
        <begin position="72"/>
        <end position="92"/>
    </location>
</feature>
<name>A0A251U093_HELAN</name>
<dbReference type="STRING" id="4232.A0A251U093"/>
<dbReference type="Gramene" id="mRNA:HanXRQr2_Chr09g0411611">
    <property type="protein sequence ID" value="CDS:HanXRQr2_Chr09g0411611.1"/>
    <property type="gene ID" value="HanXRQr2_Chr09g0411611"/>
</dbReference>
<dbReference type="OMA" id="ITSPCDV"/>
<dbReference type="Proteomes" id="UP000215914">
    <property type="component" value="Chromosome 9"/>
</dbReference>
<sequence length="318" mass="35160">MNNGKGGCCIAKYPGSGGNGLYMSKVDKIMLKFRPIAPKPVATGSGSGGSGADNSDGYVKCVRSKRKYVRVKKSKNDNFKRQKSSSEKTKVKVKETPVVTLPLLPESPDRKLDEPVTGFCSDLLLSPVKSSSTKNDDNNNNNCDKKVVASTPVWLRFDGKEEIRVCSNVTKPSPPPPPPPPRVPKVVSYVTVDCVTDTWVDWEALGCTDEEIKMNMEKDTCPGFFSDGQDRVVWMNTAYKQLVGEDDVAVVLVRKDKWPVTFTYVPAFTCKVRVTFVGSQSHRKTCFPTLTLPCDVWRMKFGTCAWRLDVKAALSLGR</sequence>
<dbReference type="PANTHER" id="PTHR33595:SF7">
    <property type="entry name" value="OS12G0242500 PROTEIN"/>
    <property type="match status" value="1"/>
</dbReference>
<dbReference type="EMBL" id="MNCJ02000324">
    <property type="protein sequence ID" value="KAF5792933.1"/>
    <property type="molecule type" value="Genomic_DNA"/>
</dbReference>
<accession>A0A251U093</accession>
<keyword evidence="5" id="KW-1185">Reference proteome</keyword>
<reference evidence="3" key="3">
    <citation type="submission" date="2020-06" db="EMBL/GenBank/DDBJ databases">
        <title>Helianthus annuus Genome sequencing and assembly Release 2.</title>
        <authorList>
            <person name="Gouzy J."/>
            <person name="Langlade N."/>
            <person name="Munos S."/>
        </authorList>
    </citation>
    <scope>NUCLEOTIDE SEQUENCE</scope>
    <source>
        <tissue evidence="3">Leaves</tissue>
    </source>
</reference>
<dbReference type="InterPro" id="IPR057710">
    <property type="entry name" value="DUF7950"/>
</dbReference>
<evidence type="ECO:0000259" key="2">
    <source>
        <dbReference type="Pfam" id="PF25821"/>
    </source>
</evidence>
<evidence type="ECO:0000313" key="4">
    <source>
        <dbReference type="EMBL" id="OTG16584.1"/>
    </source>
</evidence>
<reference evidence="3 5" key="1">
    <citation type="journal article" date="2017" name="Nature">
        <title>The sunflower genome provides insights into oil metabolism, flowering and Asterid evolution.</title>
        <authorList>
            <person name="Badouin H."/>
            <person name="Gouzy J."/>
            <person name="Grassa C.J."/>
            <person name="Murat F."/>
            <person name="Staton S.E."/>
            <person name="Cottret L."/>
            <person name="Lelandais-Briere C."/>
            <person name="Owens G.L."/>
            <person name="Carrere S."/>
            <person name="Mayjonade B."/>
            <person name="Legrand L."/>
            <person name="Gill N."/>
            <person name="Kane N.C."/>
            <person name="Bowers J.E."/>
            <person name="Hubner S."/>
            <person name="Bellec A."/>
            <person name="Berard A."/>
            <person name="Berges H."/>
            <person name="Blanchet N."/>
            <person name="Boniface M.C."/>
            <person name="Brunel D."/>
            <person name="Catrice O."/>
            <person name="Chaidir N."/>
            <person name="Claudel C."/>
            <person name="Donnadieu C."/>
            <person name="Faraut T."/>
            <person name="Fievet G."/>
            <person name="Helmstetter N."/>
            <person name="King M."/>
            <person name="Knapp S.J."/>
            <person name="Lai Z."/>
            <person name="Le Paslier M.C."/>
            <person name="Lippi Y."/>
            <person name="Lorenzon L."/>
            <person name="Mandel J.R."/>
            <person name="Marage G."/>
            <person name="Marchand G."/>
            <person name="Marquand E."/>
            <person name="Bret-Mestries E."/>
            <person name="Morien E."/>
            <person name="Nambeesan S."/>
            <person name="Nguyen T."/>
            <person name="Pegot-Espagnet P."/>
            <person name="Pouilly N."/>
            <person name="Raftis F."/>
            <person name="Sallet E."/>
            <person name="Schiex T."/>
            <person name="Thomas J."/>
            <person name="Vandecasteele C."/>
            <person name="Vares D."/>
            <person name="Vear F."/>
            <person name="Vautrin S."/>
            <person name="Crespi M."/>
            <person name="Mangin B."/>
            <person name="Burke J.M."/>
            <person name="Salse J."/>
            <person name="Munos S."/>
            <person name="Vincourt P."/>
            <person name="Rieseberg L.H."/>
            <person name="Langlade N.B."/>
        </authorList>
    </citation>
    <scope>NUCLEOTIDE SEQUENCE [LARGE SCALE GENOMIC DNA]</scope>
    <source>
        <strain evidence="5">cv. SF193</strain>
        <tissue evidence="3">Leaves</tissue>
    </source>
</reference>
<dbReference type="InParanoid" id="A0A251U093"/>
<organism evidence="4 5">
    <name type="scientific">Helianthus annuus</name>
    <name type="common">Common sunflower</name>
    <dbReference type="NCBI Taxonomy" id="4232"/>
    <lineage>
        <taxon>Eukaryota</taxon>
        <taxon>Viridiplantae</taxon>
        <taxon>Streptophyta</taxon>
        <taxon>Embryophyta</taxon>
        <taxon>Tracheophyta</taxon>
        <taxon>Spermatophyta</taxon>
        <taxon>Magnoliopsida</taxon>
        <taxon>eudicotyledons</taxon>
        <taxon>Gunneridae</taxon>
        <taxon>Pentapetalae</taxon>
        <taxon>asterids</taxon>
        <taxon>campanulids</taxon>
        <taxon>Asterales</taxon>
        <taxon>Asteraceae</taxon>
        <taxon>Asteroideae</taxon>
        <taxon>Heliantheae alliance</taxon>
        <taxon>Heliantheae</taxon>
        <taxon>Helianthus</taxon>
    </lineage>
</organism>
<dbReference type="AlphaFoldDB" id="A0A251U093"/>
<dbReference type="FunCoup" id="A0A251U093">
    <property type="interactions" value="34"/>
</dbReference>
<evidence type="ECO:0000313" key="3">
    <source>
        <dbReference type="EMBL" id="KAF5792933.1"/>
    </source>
</evidence>
<evidence type="ECO:0000256" key="1">
    <source>
        <dbReference type="SAM" id="MobiDB-lite"/>
    </source>
</evidence>
<dbReference type="PANTHER" id="PTHR33595">
    <property type="entry name" value="VON WILLEBRAND FACTOR A DOMAIN PROTEIN"/>
    <property type="match status" value="1"/>
</dbReference>
<feature type="domain" description="DUF7950" evidence="2">
    <location>
        <begin position="187"/>
        <end position="315"/>
    </location>
</feature>
<dbReference type="EMBL" id="CM007898">
    <property type="protein sequence ID" value="OTG16584.1"/>
    <property type="molecule type" value="Genomic_DNA"/>
</dbReference>
<evidence type="ECO:0000313" key="5">
    <source>
        <dbReference type="Proteomes" id="UP000215914"/>
    </source>
</evidence>
<gene>
    <name evidence="4" type="ORF">HannXRQ_Chr09g0272951</name>
    <name evidence="3" type="ORF">HanXRQr2_Chr09g0411611</name>
</gene>
<dbReference type="OrthoDB" id="1898295at2759"/>
<proteinExistence type="predicted"/>